<evidence type="ECO:0000256" key="2">
    <source>
        <dbReference type="ARBA" id="ARBA00022630"/>
    </source>
</evidence>
<dbReference type="Gene3D" id="3.20.20.70">
    <property type="entry name" value="Aldolase class I"/>
    <property type="match status" value="1"/>
</dbReference>
<evidence type="ECO:0000256" key="4">
    <source>
        <dbReference type="ARBA" id="ARBA00023002"/>
    </source>
</evidence>
<dbReference type="InterPro" id="IPR013785">
    <property type="entry name" value="Aldolase_TIM"/>
</dbReference>
<keyword evidence="5 6" id="KW-0503">Monooxygenase</keyword>
<dbReference type="PANTHER" id="PTHR42747">
    <property type="entry name" value="NITRONATE MONOOXYGENASE-RELATED"/>
    <property type="match status" value="1"/>
</dbReference>
<dbReference type="PANTHER" id="PTHR42747:SF4">
    <property type="entry name" value="BLR1330 PROTEIN"/>
    <property type="match status" value="1"/>
</dbReference>
<proteinExistence type="inferred from homology"/>
<evidence type="ECO:0000256" key="3">
    <source>
        <dbReference type="ARBA" id="ARBA00022643"/>
    </source>
</evidence>
<dbReference type="CDD" id="cd04730">
    <property type="entry name" value="NPD_like"/>
    <property type="match status" value="1"/>
</dbReference>
<dbReference type="GO" id="GO:0004497">
    <property type="term" value="F:monooxygenase activity"/>
    <property type="evidence" value="ECO:0007669"/>
    <property type="project" value="UniProtKB-KW"/>
</dbReference>
<keyword evidence="7" id="KW-1185">Reference proteome</keyword>
<keyword evidence="4" id="KW-0560">Oxidoreductase</keyword>
<gene>
    <name evidence="6" type="ORF">JT362_03755</name>
</gene>
<dbReference type="EMBL" id="JAFFZE010000004">
    <property type="protein sequence ID" value="MCT2582239.1"/>
    <property type="molecule type" value="Genomic_DNA"/>
</dbReference>
<dbReference type="Proteomes" id="UP001156441">
    <property type="component" value="Unassembled WGS sequence"/>
</dbReference>
<accession>A0ABT2J304</accession>
<comment type="similarity">
    <text evidence="1">Belongs to the nitronate monooxygenase family. NMO class I subfamily.</text>
</comment>
<evidence type="ECO:0000256" key="5">
    <source>
        <dbReference type="ARBA" id="ARBA00023033"/>
    </source>
</evidence>
<protein>
    <submittedName>
        <fullName evidence="6">Nitronate monooxygenase</fullName>
    </submittedName>
</protein>
<dbReference type="SUPFAM" id="SSF51412">
    <property type="entry name" value="Inosine monophosphate dehydrogenase (IMPDH)"/>
    <property type="match status" value="1"/>
</dbReference>
<dbReference type="InterPro" id="IPR004136">
    <property type="entry name" value="NMO"/>
</dbReference>
<evidence type="ECO:0000256" key="1">
    <source>
        <dbReference type="ARBA" id="ARBA00009881"/>
    </source>
</evidence>
<comment type="caution">
    <text evidence="6">The sequence shown here is derived from an EMBL/GenBank/DDBJ whole genome shotgun (WGS) entry which is preliminary data.</text>
</comment>
<keyword evidence="3" id="KW-0288">FMN</keyword>
<evidence type="ECO:0000313" key="6">
    <source>
        <dbReference type="EMBL" id="MCT2582239.1"/>
    </source>
</evidence>
<dbReference type="RefSeq" id="WP_260189587.1">
    <property type="nucleotide sequence ID" value="NZ_JAFFZE010000004.1"/>
</dbReference>
<dbReference type="Pfam" id="PF03060">
    <property type="entry name" value="NMO"/>
    <property type="match status" value="1"/>
</dbReference>
<sequence>MTLDPSLRRSLALPVVCAPMFLVSGPDLVIAACRNGLVGGLPGQNAQGVDELADWLRTIRVALDSHRERHPGAPIGPVAVGVTRAMRPRLDEYLDVCRRYDVDIVISAQGDPTELAKRVHDWGGRIFHDVTSIRFAEKAIAAGVDGLICIGAGGGGHSGTISHLTLVPKVRAMFEGTVVLAGAVSTGAAVRAAEVLGADLVYVGTRFIATHEATAPTEYKRMLVEGRATDLSYTGAVTTVPANWLLPSLRRADIDLTALAPPSGHGDHSHLPTDVRPWRDLWSAGQGIELIDDVPSVDELVARMSAEYAAAAAVPAWPVRTPDENRNDR</sequence>
<reference evidence="6 7" key="1">
    <citation type="submission" date="2021-02" db="EMBL/GenBank/DDBJ databases">
        <title>Actinophytocola xerophila sp. nov., isolated from soil of cotton cropping field.</title>
        <authorList>
            <person name="Huang R."/>
            <person name="Chen X."/>
            <person name="Ge X."/>
            <person name="Liu W."/>
        </authorList>
    </citation>
    <scope>NUCLEOTIDE SEQUENCE [LARGE SCALE GENOMIC DNA]</scope>
    <source>
        <strain evidence="6 7">S1-96</strain>
    </source>
</reference>
<name>A0ABT2J304_9PSEU</name>
<organism evidence="6 7">
    <name type="scientific">Actinophytocola gossypii</name>
    <dbReference type="NCBI Taxonomy" id="2812003"/>
    <lineage>
        <taxon>Bacteria</taxon>
        <taxon>Bacillati</taxon>
        <taxon>Actinomycetota</taxon>
        <taxon>Actinomycetes</taxon>
        <taxon>Pseudonocardiales</taxon>
        <taxon>Pseudonocardiaceae</taxon>
    </lineage>
</organism>
<evidence type="ECO:0000313" key="7">
    <source>
        <dbReference type="Proteomes" id="UP001156441"/>
    </source>
</evidence>
<keyword evidence="2" id="KW-0285">Flavoprotein</keyword>